<evidence type="ECO:0000256" key="2">
    <source>
        <dbReference type="ARBA" id="ARBA00008160"/>
    </source>
</evidence>
<keyword evidence="6 10" id="KW-1133">Transmembrane helix</keyword>
<name>A0A9P8L0W4_9PEZI</name>
<dbReference type="GO" id="GO:0034067">
    <property type="term" value="P:protein localization to Golgi apparatus"/>
    <property type="evidence" value="ECO:0007669"/>
    <property type="project" value="TreeGrafter"/>
</dbReference>
<dbReference type="GO" id="GO:0006895">
    <property type="term" value="P:Golgi to endosome transport"/>
    <property type="evidence" value="ECO:0007669"/>
    <property type="project" value="TreeGrafter"/>
</dbReference>
<dbReference type="InterPro" id="IPR019185">
    <property type="entry name" value="Integral_membrane_SYS1-rel"/>
</dbReference>
<comment type="similarity">
    <text evidence="2">Belongs to the SYS1 family.</text>
</comment>
<evidence type="ECO:0008006" key="13">
    <source>
        <dbReference type="Google" id="ProtNLM"/>
    </source>
</evidence>
<feature type="transmembrane region" description="Helical" evidence="10">
    <location>
        <begin position="96"/>
        <end position="117"/>
    </location>
</feature>
<feature type="transmembrane region" description="Helical" evidence="10">
    <location>
        <begin position="21"/>
        <end position="48"/>
    </location>
</feature>
<organism evidence="11 12">
    <name type="scientific">Trichoglossum hirsutum</name>
    <dbReference type="NCBI Taxonomy" id="265104"/>
    <lineage>
        <taxon>Eukaryota</taxon>
        <taxon>Fungi</taxon>
        <taxon>Dikarya</taxon>
        <taxon>Ascomycota</taxon>
        <taxon>Pezizomycotina</taxon>
        <taxon>Geoglossomycetes</taxon>
        <taxon>Geoglossales</taxon>
        <taxon>Geoglossaceae</taxon>
        <taxon>Trichoglossum</taxon>
    </lineage>
</organism>
<evidence type="ECO:0000256" key="6">
    <source>
        <dbReference type="ARBA" id="ARBA00022989"/>
    </source>
</evidence>
<comment type="caution">
    <text evidence="11">The sequence shown here is derived from an EMBL/GenBank/DDBJ whole genome shotgun (WGS) entry which is preliminary data.</text>
</comment>
<dbReference type="PANTHER" id="PTHR12952">
    <property type="entry name" value="SYS1"/>
    <property type="match status" value="1"/>
</dbReference>
<dbReference type="EMBL" id="JAGHQM010003659">
    <property type="protein sequence ID" value="KAH0542400.1"/>
    <property type="molecule type" value="Genomic_DNA"/>
</dbReference>
<evidence type="ECO:0000256" key="5">
    <source>
        <dbReference type="ARBA" id="ARBA00022927"/>
    </source>
</evidence>
<keyword evidence="7" id="KW-0333">Golgi apparatus</keyword>
<evidence type="ECO:0000256" key="1">
    <source>
        <dbReference type="ARBA" id="ARBA00004653"/>
    </source>
</evidence>
<evidence type="ECO:0000256" key="3">
    <source>
        <dbReference type="ARBA" id="ARBA00022448"/>
    </source>
</evidence>
<dbReference type="PANTHER" id="PTHR12952:SF0">
    <property type="entry name" value="PROTEIN SYS1 HOMOLOG"/>
    <property type="match status" value="1"/>
</dbReference>
<evidence type="ECO:0000313" key="12">
    <source>
        <dbReference type="Proteomes" id="UP000750711"/>
    </source>
</evidence>
<dbReference type="GO" id="GO:0000139">
    <property type="term" value="C:Golgi membrane"/>
    <property type="evidence" value="ECO:0007669"/>
    <property type="project" value="UniProtKB-SubCell"/>
</dbReference>
<feature type="transmembrane region" description="Helical" evidence="10">
    <location>
        <begin position="68"/>
        <end position="89"/>
    </location>
</feature>
<proteinExistence type="inferred from homology"/>
<keyword evidence="12" id="KW-1185">Reference proteome</keyword>
<dbReference type="GO" id="GO:0005829">
    <property type="term" value="C:cytosol"/>
    <property type="evidence" value="ECO:0007669"/>
    <property type="project" value="GOC"/>
</dbReference>
<keyword evidence="8 10" id="KW-0472">Membrane</keyword>
<dbReference type="AlphaFoldDB" id="A0A9P8L0W4"/>
<keyword evidence="4 10" id="KW-0812">Transmembrane</keyword>
<keyword evidence="5" id="KW-0653">Protein transport</keyword>
<reference evidence="11" key="1">
    <citation type="submission" date="2021-03" db="EMBL/GenBank/DDBJ databases">
        <title>Comparative genomics and phylogenomic investigation of the class Geoglossomycetes provide insights into ecological specialization and systematics.</title>
        <authorList>
            <person name="Melie T."/>
            <person name="Pirro S."/>
            <person name="Miller A.N."/>
            <person name="Quandt A."/>
        </authorList>
    </citation>
    <scope>NUCLEOTIDE SEQUENCE</scope>
    <source>
        <strain evidence="11">CAQ_001_2017</strain>
    </source>
</reference>
<keyword evidence="3" id="KW-0813">Transport</keyword>
<evidence type="ECO:0000256" key="8">
    <source>
        <dbReference type="ARBA" id="ARBA00023136"/>
    </source>
</evidence>
<gene>
    <name evidence="11" type="ORF">GP486_008643</name>
</gene>
<protein>
    <recommendedName>
        <fullName evidence="13">Integral membrane protein</fullName>
    </recommendedName>
</protein>
<evidence type="ECO:0000256" key="9">
    <source>
        <dbReference type="SAM" id="MobiDB-lite"/>
    </source>
</evidence>
<dbReference type="GO" id="GO:0005802">
    <property type="term" value="C:trans-Golgi network"/>
    <property type="evidence" value="ECO:0007669"/>
    <property type="project" value="TreeGrafter"/>
</dbReference>
<comment type="subcellular location">
    <subcellularLocation>
        <location evidence="1">Golgi apparatus membrane</location>
        <topology evidence="1">Multi-pass membrane protein</topology>
    </subcellularLocation>
</comment>
<dbReference type="GO" id="GO:0043001">
    <property type="term" value="P:Golgi to plasma membrane protein transport"/>
    <property type="evidence" value="ECO:0007669"/>
    <property type="project" value="TreeGrafter"/>
</dbReference>
<accession>A0A9P8L0W4</accession>
<dbReference type="Pfam" id="PF09801">
    <property type="entry name" value="SYS1"/>
    <property type="match status" value="1"/>
</dbReference>
<feature type="region of interest" description="Disordered" evidence="9">
    <location>
        <begin position="160"/>
        <end position="207"/>
    </location>
</feature>
<feature type="transmembrane region" description="Helical" evidence="10">
    <location>
        <begin position="123"/>
        <end position="144"/>
    </location>
</feature>
<sequence length="207" mass="22566">MPRRRRPPRPGALSDLPPLKILTQILILQAAYYGCAVAMILFTAVVSGKAFSLDLVLDWRSVRGDTTVGWMLGLVWLLNSVAGVIFLLIVVSRSKLIPDFAITLHLIHILVTMLYSHSLPRNALWWLLQAASAALMTSLGVWCCQWRELRPINFGGGGVTETTTAGREGDSSVDDESGGVMNTGRGRGRDGDGEYELAAMKDPADEN</sequence>
<evidence type="ECO:0000256" key="4">
    <source>
        <dbReference type="ARBA" id="ARBA00022692"/>
    </source>
</evidence>
<evidence type="ECO:0000256" key="7">
    <source>
        <dbReference type="ARBA" id="ARBA00023034"/>
    </source>
</evidence>
<feature type="non-terminal residue" evidence="11">
    <location>
        <position position="207"/>
    </location>
</feature>
<evidence type="ECO:0000256" key="10">
    <source>
        <dbReference type="SAM" id="Phobius"/>
    </source>
</evidence>
<evidence type="ECO:0000313" key="11">
    <source>
        <dbReference type="EMBL" id="KAH0542400.1"/>
    </source>
</evidence>
<dbReference type="Proteomes" id="UP000750711">
    <property type="component" value="Unassembled WGS sequence"/>
</dbReference>